<accession>A0ABY4Z002</accession>
<name>A0ABY4Z002_9ACTN</name>
<organism evidence="1 2">
    <name type="scientific">Streptomyces phaeoluteigriseus</name>
    <dbReference type="NCBI Taxonomy" id="114686"/>
    <lineage>
        <taxon>Bacteria</taxon>
        <taxon>Bacillati</taxon>
        <taxon>Actinomycetota</taxon>
        <taxon>Actinomycetes</taxon>
        <taxon>Kitasatosporales</taxon>
        <taxon>Streptomycetaceae</taxon>
        <taxon>Streptomyces</taxon>
        <taxon>Streptomyces aurantiacus group</taxon>
    </lineage>
</organism>
<protein>
    <submittedName>
        <fullName evidence="1">Uncharacterized protein</fullName>
    </submittedName>
</protein>
<evidence type="ECO:0000313" key="2">
    <source>
        <dbReference type="Proteomes" id="UP001056374"/>
    </source>
</evidence>
<proteinExistence type="predicted"/>
<dbReference type="Proteomes" id="UP001056374">
    <property type="component" value="Chromosome"/>
</dbReference>
<reference evidence="1" key="1">
    <citation type="submission" date="2022-06" db="EMBL/GenBank/DDBJ databases">
        <title>Complete genome sequence of soil microorganisms Streptomyces sp. Qhu-M197 isolated from Alpine meadows habitats on the Tibetan Plateau.</title>
        <authorList>
            <person name="Zhang B."/>
            <person name="Xiang X."/>
            <person name="Fan J."/>
        </authorList>
    </citation>
    <scope>NUCLEOTIDE SEQUENCE</scope>
    <source>
        <strain evidence="1">Qhu-M197</strain>
    </source>
</reference>
<sequence length="47" mass="5316">MELRPEDVGKAAVAWRRGLEVAVKGDLEPRGTGVRMRRVEAFAMFQE</sequence>
<gene>
    <name evidence="1" type="ORF">NFX46_00455</name>
</gene>
<evidence type="ECO:0000313" key="1">
    <source>
        <dbReference type="EMBL" id="USQ82373.1"/>
    </source>
</evidence>
<dbReference type="RefSeq" id="WP_252545022.1">
    <property type="nucleotide sequence ID" value="NZ_CP099468.1"/>
</dbReference>
<keyword evidence="2" id="KW-1185">Reference proteome</keyword>
<dbReference type="EMBL" id="CP099468">
    <property type="protein sequence ID" value="USQ82373.1"/>
    <property type="molecule type" value="Genomic_DNA"/>
</dbReference>